<sequence length="73" mass="7873">MDIKKNHMKKTLLTLAVAGTLTMAISACNSTKSVSGTTDTMAVDTNMSKPIDTMKKDTMKTMPPDTTKKPPVQ</sequence>
<keyword evidence="4" id="KW-1185">Reference proteome</keyword>
<dbReference type="EMBL" id="FWYB01000006">
    <property type="protein sequence ID" value="SMC94346.1"/>
    <property type="molecule type" value="Genomic_DNA"/>
</dbReference>
<evidence type="ECO:0000313" key="3">
    <source>
        <dbReference type="EMBL" id="SMC94346.1"/>
    </source>
</evidence>
<dbReference type="STRING" id="475255.SAMN04488101_10676"/>
<evidence type="ECO:0000313" key="4">
    <source>
        <dbReference type="Proteomes" id="UP000192678"/>
    </source>
</evidence>
<evidence type="ECO:0008006" key="5">
    <source>
        <dbReference type="Google" id="ProtNLM"/>
    </source>
</evidence>
<evidence type="ECO:0000256" key="2">
    <source>
        <dbReference type="SAM" id="SignalP"/>
    </source>
</evidence>
<feature type="signal peptide" evidence="2">
    <location>
        <begin position="1"/>
        <end position="26"/>
    </location>
</feature>
<name>A0A1W2DB82_9SPHI</name>
<evidence type="ECO:0000256" key="1">
    <source>
        <dbReference type="SAM" id="MobiDB-lite"/>
    </source>
</evidence>
<dbReference type="Proteomes" id="UP000192678">
    <property type="component" value="Unassembled WGS sequence"/>
</dbReference>
<feature type="region of interest" description="Disordered" evidence="1">
    <location>
        <begin position="32"/>
        <end position="73"/>
    </location>
</feature>
<accession>A0A1W2DB82</accession>
<gene>
    <name evidence="3" type="ORF">SAMN04488101_10676</name>
</gene>
<proteinExistence type="predicted"/>
<dbReference type="AlphaFoldDB" id="A0A1W2DB82"/>
<organism evidence="3 4">
    <name type="scientific">Pedobacter nyackensis</name>
    <dbReference type="NCBI Taxonomy" id="475255"/>
    <lineage>
        <taxon>Bacteria</taxon>
        <taxon>Pseudomonadati</taxon>
        <taxon>Bacteroidota</taxon>
        <taxon>Sphingobacteriia</taxon>
        <taxon>Sphingobacteriales</taxon>
        <taxon>Sphingobacteriaceae</taxon>
        <taxon>Pedobacter</taxon>
    </lineage>
</organism>
<reference evidence="3 4" key="1">
    <citation type="submission" date="2017-04" db="EMBL/GenBank/DDBJ databases">
        <authorList>
            <person name="Afonso C.L."/>
            <person name="Miller P.J."/>
            <person name="Scott M.A."/>
            <person name="Spackman E."/>
            <person name="Goraichik I."/>
            <person name="Dimitrov K.M."/>
            <person name="Suarez D.L."/>
            <person name="Swayne D.E."/>
        </authorList>
    </citation>
    <scope>NUCLEOTIDE SEQUENCE [LARGE SCALE GENOMIC DNA]</scope>
    <source>
        <strain evidence="3 4">DSM 19625</strain>
    </source>
</reference>
<dbReference type="PROSITE" id="PS51257">
    <property type="entry name" value="PROKAR_LIPOPROTEIN"/>
    <property type="match status" value="1"/>
</dbReference>
<protein>
    <recommendedName>
        <fullName evidence="5">Coproporphyrinogen III oxidase</fullName>
    </recommendedName>
</protein>
<feature type="compositionally biased region" description="Polar residues" evidence="1">
    <location>
        <begin position="32"/>
        <end position="48"/>
    </location>
</feature>
<feature type="compositionally biased region" description="Low complexity" evidence="1">
    <location>
        <begin position="60"/>
        <end position="73"/>
    </location>
</feature>
<feature type="chain" id="PRO_5012574267" description="Coproporphyrinogen III oxidase" evidence="2">
    <location>
        <begin position="27"/>
        <end position="73"/>
    </location>
</feature>
<keyword evidence="2" id="KW-0732">Signal</keyword>